<dbReference type="NCBIfam" id="TIGR00350">
    <property type="entry name" value="lytR_cpsA_psr"/>
    <property type="match status" value="1"/>
</dbReference>
<evidence type="ECO:0000313" key="4">
    <source>
        <dbReference type="EMBL" id="MBP2182332.1"/>
    </source>
</evidence>
<gene>
    <name evidence="4" type="ORF">JOM49_003858</name>
</gene>
<dbReference type="InterPro" id="IPR004474">
    <property type="entry name" value="LytR_CpsA_psr"/>
</dbReference>
<keyword evidence="2" id="KW-1133">Transmembrane helix</keyword>
<dbReference type="PANTHER" id="PTHR33392:SF6">
    <property type="entry name" value="POLYISOPRENYL-TEICHOIC ACID--PEPTIDOGLYCAN TEICHOIC ACID TRANSFERASE TAGU"/>
    <property type="match status" value="1"/>
</dbReference>
<keyword evidence="5" id="KW-1185">Reference proteome</keyword>
<proteinExistence type="inferred from homology"/>
<evidence type="ECO:0000313" key="5">
    <source>
        <dbReference type="Proteomes" id="UP000741013"/>
    </source>
</evidence>
<dbReference type="RefSeq" id="WP_209665662.1">
    <property type="nucleotide sequence ID" value="NZ_JAGGMS010000001.1"/>
</dbReference>
<evidence type="ECO:0000256" key="1">
    <source>
        <dbReference type="ARBA" id="ARBA00006068"/>
    </source>
</evidence>
<sequence length="309" mass="31779">MTDEQLIRQAIADQAGQAPPAEEVLAGLREKRRRRPVLPVVAAALVVAAGLVAAFLVAGPSATPDAPVAAAPTETDVLLIGADESGRADAILLARLDTKGVLRAVSLPRDTWTGEEKLSQIFAARGVDGLVEAVQALTGVRPGHHAVLDAAGFVRLSDAVGGVEVCLRHPADDPRSGARFPAGKQTLSGDHALAFLRQRAGLPNGDLDRAARQRAFLQSLTTKLAGSTLDYRKLAAGNLRTDPDWDLADFAARVDAAGDMGVIPVLRSAETGAGSVLEVDPVAVKSFVDGFFAGAPGSGGQGGAAPCVN</sequence>
<dbReference type="Gene3D" id="3.40.630.190">
    <property type="entry name" value="LCP protein"/>
    <property type="match status" value="1"/>
</dbReference>
<dbReference type="InterPro" id="IPR050922">
    <property type="entry name" value="LytR/CpsA/Psr_CW_biosynth"/>
</dbReference>
<evidence type="ECO:0000256" key="2">
    <source>
        <dbReference type="SAM" id="Phobius"/>
    </source>
</evidence>
<protein>
    <submittedName>
        <fullName evidence="4">LCP family protein required for cell wall assembly</fullName>
    </submittedName>
</protein>
<accession>A0ABS4PSC5</accession>
<organism evidence="4 5">
    <name type="scientific">Amycolatopsis magusensis</name>
    <dbReference type="NCBI Taxonomy" id="882444"/>
    <lineage>
        <taxon>Bacteria</taxon>
        <taxon>Bacillati</taxon>
        <taxon>Actinomycetota</taxon>
        <taxon>Actinomycetes</taxon>
        <taxon>Pseudonocardiales</taxon>
        <taxon>Pseudonocardiaceae</taxon>
        <taxon>Amycolatopsis</taxon>
    </lineage>
</organism>
<keyword evidence="2" id="KW-0812">Transmembrane</keyword>
<keyword evidence="2" id="KW-0472">Membrane</keyword>
<name>A0ABS4PSC5_9PSEU</name>
<reference evidence="4 5" key="1">
    <citation type="submission" date="2021-03" db="EMBL/GenBank/DDBJ databases">
        <title>Sequencing the genomes of 1000 actinobacteria strains.</title>
        <authorList>
            <person name="Klenk H.-P."/>
        </authorList>
    </citation>
    <scope>NUCLEOTIDE SEQUENCE [LARGE SCALE GENOMIC DNA]</scope>
    <source>
        <strain evidence="4 5">DSM 45510</strain>
    </source>
</reference>
<dbReference type="EMBL" id="JAGGMS010000001">
    <property type="protein sequence ID" value="MBP2182332.1"/>
    <property type="molecule type" value="Genomic_DNA"/>
</dbReference>
<dbReference type="Proteomes" id="UP000741013">
    <property type="component" value="Unassembled WGS sequence"/>
</dbReference>
<evidence type="ECO:0000259" key="3">
    <source>
        <dbReference type="Pfam" id="PF03816"/>
    </source>
</evidence>
<dbReference type="Pfam" id="PF03816">
    <property type="entry name" value="LytR_cpsA_psr"/>
    <property type="match status" value="1"/>
</dbReference>
<feature type="transmembrane region" description="Helical" evidence="2">
    <location>
        <begin position="37"/>
        <end position="58"/>
    </location>
</feature>
<comment type="similarity">
    <text evidence="1">Belongs to the LytR/CpsA/Psr (LCP) family.</text>
</comment>
<dbReference type="PANTHER" id="PTHR33392">
    <property type="entry name" value="POLYISOPRENYL-TEICHOIC ACID--PEPTIDOGLYCAN TEICHOIC ACID TRANSFERASE TAGU"/>
    <property type="match status" value="1"/>
</dbReference>
<comment type="caution">
    <text evidence="4">The sequence shown here is derived from an EMBL/GenBank/DDBJ whole genome shotgun (WGS) entry which is preliminary data.</text>
</comment>
<feature type="domain" description="Cell envelope-related transcriptional attenuator" evidence="3">
    <location>
        <begin position="87"/>
        <end position="224"/>
    </location>
</feature>